<gene>
    <name evidence="1" type="ORF">IHE45_14G137600</name>
</gene>
<proteinExistence type="predicted"/>
<reference evidence="2" key="1">
    <citation type="journal article" date="2022" name="Nat. Commun.">
        <title>Chromosome evolution and the genetic basis of agronomically important traits in greater yam.</title>
        <authorList>
            <person name="Bredeson J.V."/>
            <person name="Lyons J.B."/>
            <person name="Oniyinde I.O."/>
            <person name="Okereke N.R."/>
            <person name="Kolade O."/>
            <person name="Nnabue I."/>
            <person name="Nwadili C.O."/>
            <person name="Hribova E."/>
            <person name="Parker M."/>
            <person name="Nwogha J."/>
            <person name="Shu S."/>
            <person name="Carlson J."/>
            <person name="Kariba R."/>
            <person name="Muthemba S."/>
            <person name="Knop K."/>
            <person name="Barton G.J."/>
            <person name="Sherwood A.V."/>
            <person name="Lopez-Montes A."/>
            <person name="Asiedu R."/>
            <person name="Jamnadass R."/>
            <person name="Muchugi A."/>
            <person name="Goodstein D."/>
            <person name="Egesi C.N."/>
            <person name="Featherston J."/>
            <person name="Asfaw A."/>
            <person name="Simpson G.G."/>
            <person name="Dolezel J."/>
            <person name="Hendre P.S."/>
            <person name="Van Deynze A."/>
            <person name="Kumar P.L."/>
            <person name="Obidiegwu J.E."/>
            <person name="Bhattacharjee R."/>
            <person name="Rokhsar D.S."/>
        </authorList>
    </citation>
    <scope>NUCLEOTIDE SEQUENCE [LARGE SCALE GENOMIC DNA]</scope>
    <source>
        <strain evidence="2">cv. TDa95/00328</strain>
    </source>
</reference>
<keyword evidence="2" id="KW-1185">Reference proteome</keyword>
<name>A0ACB7UVN7_DIOAL</name>
<accession>A0ACB7UVN7</accession>
<organism evidence="1 2">
    <name type="scientific">Dioscorea alata</name>
    <name type="common">Purple yam</name>
    <dbReference type="NCBI Taxonomy" id="55571"/>
    <lineage>
        <taxon>Eukaryota</taxon>
        <taxon>Viridiplantae</taxon>
        <taxon>Streptophyta</taxon>
        <taxon>Embryophyta</taxon>
        <taxon>Tracheophyta</taxon>
        <taxon>Spermatophyta</taxon>
        <taxon>Magnoliopsida</taxon>
        <taxon>Liliopsida</taxon>
        <taxon>Dioscoreales</taxon>
        <taxon>Dioscoreaceae</taxon>
        <taxon>Dioscorea</taxon>
    </lineage>
</organism>
<evidence type="ECO:0000313" key="2">
    <source>
        <dbReference type="Proteomes" id="UP000827976"/>
    </source>
</evidence>
<evidence type="ECO:0000313" key="1">
    <source>
        <dbReference type="EMBL" id="KAH7664706.1"/>
    </source>
</evidence>
<dbReference type="EMBL" id="CM037024">
    <property type="protein sequence ID" value="KAH7664706.1"/>
    <property type="molecule type" value="Genomic_DNA"/>
</dbReference>
<dbReference type="Proteomes" id="UP000827976">
    <property type="component" value="Chromosome 14"/>
</dbReference>
<sequence>MASNKTNFVLMFTLVAIISTLTLPLINARELSTTTQSYDEVKYETVGATDKGVVPDAVCYYLRGHRVCTPPASTTTP</sequence>
<comment type="caution">
    <text evidence="1">The sequence shown here is derived from an EMBL/GenBank/DDBJ whole genome shotgun (WGS) entry which is preliminary data.</text>
</comment>
<protein>
    <submittedName>
        <fullName evidence="1">Uncharacterized protein</fullName>
    </submittedName>
</protein>